<dbReference type="EMBL" id="WNUR01000282">
    <property type="protein sequence ID" value="MDZ7542584.1"/>
    <property type="molecule type" value="Genomic_DNA"/>
</dbReference>
<keyword evidence="1" id="KW-0812">Transmembrane</keyword>
<protein>
    <submittedName>
        <fullName evidence="2">Electron transport complex subunit RsxA</fullName>
    </submittedName>
</protein>
<dbReference type="AlphaFoldDB" id="A0AAW9KIH0"/>
<evidence type="ECO:0000313" key="2">
    <source>
        <dbReference type="EMBL" id="MDZ7542584.1"/>
    </source>
</evidence>
<feature type="transmembrane region" description="Helical" evidence="1">
    <location>
        <begin position="25"/>
        <end position="46"/>
    </location>
</feature>
<dbReference type="Proteomes" id="UP001288944">
    <property type="component" value="Unassembled WGS sequence"/>
</dbReference>
<evidence type="ECO:0000313" key="3">
    <source>
        <dbReference type="Proteomes" id="UP001288944"/>
    </source>
</evidence>
<feature type="non-terminal residue" evidence="2">
    <location>
        <position position="1"/>
    </location>
</feature>
<keyword evidence="1" id="KW-1133">Transmembrane helix</keyword>
<proteinExistence type="predicted"/>
<keyword evidence="1" id="KW-0472">Membrane</keyword>
<organism evidence="2 3">
    <name type="scientific">Clostridium perfringens</name>
    <dbReference type="NCBI Taxonomy" id="1502"/>
    <lineage>
        <taxon>Bacteria</taxon>
        <taxon>Bacillati</taxon>
        <taxon>Bacillota</taxon>
        <taxon>Clostridia</taxon>
        <taxon>Eubacteriales</taxon>
        <taxon>Clostridiaceae</taxon>
        <taxon>Clostridium</taxon>
    </lineage>
</organism>
<name>A0AAW9KIH0_CLOPF</name>
<gene>
    <name evidence="2" type="ORF">GNF83_15520</name>
</gene>
<evidence type="ECO:0000256" key="1">
    <source>
        <dbReference type="SAM" id="Phobius"/>
    </source>
</evidence>
<sequence length="51" mass="5786">GYMLSIVLLAFKTERIYKNENIPEVLRALQITLFTAALMSIAYLGFQGLIH</sequence>
<comment type="caution">
    <text evidence="2">The sequence shown here is derived from an EMBL/GenBank/DDBJ whole genome shotgun (WGS) entry which is preliminary data.</text>
</comment>
<reference evidence="2" key="1">
    <citation type="submission" date="2019-11" db="EMBL/GenBank/DDBJ databases">
        <title>Characterization of Clostridium perfringens isolates from swine manure treated agricultural soils.</title>
        <authorList>
            <person name="Wushke S.T."/>
        </authorList>
    </citation>
    <scope>NUCLEOTIDE SEQUENCE</scope>
    <source>
        <strain evidence="2">X62</strain>
    </source>
</reference>
<accession>A0AAW9KIH0</accession>